<dbReference type="PANTHER" id="PTHR42697">
    <property type="entry name" value="ENDONUCLEASE 8"/>
    <property type="match status" value="1"/>
</dbReference>
<keyword evidence="7" id="KW-0862">Zinc</keyword>
<evidence type="ECO:0000256" key="4">
    <source>
        <dbReference type="ARBA" id="ARBA00022763"/>
    </source>
</evidence>
<evidence type="ECO:0000256" key="11">
    <source>
        <dbReference type="ARBA" id="ARBA00023268"/>
    </source>
</evidence>
<dbReference type="SMART" id="SM00898">
    <property type="entry name" value="Fapy_DNA_glyco"/>
    <property type="match status" value="1"/>
</dbReference>
<dbReference type="Proteomes" id="UP001146430">
    <property type="component" value="Unassembled WGS sequence"/>
</dbReference>
<feature type="domain" description="FPG-type" evidence="14">
    <location>
        <begin position="222"/>
        <end position="267"/>
    </location>
</feature>
<dbReference type="GO" id="GO:0000703">
    <property type="term" value="F:oxidized pyrimidine nucleobase lesion DNA N-glycosylase activity"/>
    <property type="evidence" value="ECO:0007669"/>
    <property type="project" value="TreeGrafter"/>
</dbReference>
<protein>
    <recommendedName>
        <fullName evidence="2">DNA-(apurinic or apyrimidinic site) lyase</fullName>
        <ecNumber evidence="2">4.2.99.18</ecNumber>
    </recommendedName>
</protein>
<dbReference type="EC" id="4.2.99.18" evidence="2"/>
<evidence type="ECO:0000259" key="14">
    <source>
        <dbReference type="PROSITE" id="PS51066"/>
    </source>
</evidence>
<keyword evidence="10" id="KW-0456">Lyase</keyword>
<dbReference type="GO" id="GO:0006284">
    <property type="term" value="P:base-excision repair"/>
    <property type="evidence" value="ECO:0007669"/>
    <property type="project" value="InterPro"/>
</dbReference>
<evidence type="ECO:0000256" key="7">
    <source>
        <dbReference type="ARBA" id="ARBA00022833"/>
    </source>
</evidence>
<dbReference type="InterPro" id="IPR000214">
    <property type="entry name" value="Znf_DNA_glyclase/AP_lyase"/>
</dbReference>
<evidence type="ECO:0000256" key="3">
    <source>
        <dbReference type="ARBA" id="ARBA00022723"/>
    </source>
</evidence>
<dbReference type="PANTHER" id="PTHR42697:SF1">
    <property type="entry name" value="ENDONUCLEASE 8"/>
    <property type="match status" value="1"/>
</dbReference>
<keyword evidence="12" id="KW-0326">Glycosidase</keyword>
<dbReference type="InterPro" id="IPR044090">
    <property type="entry name" value="Nei2_N"/>
</dbReference>
<evidence type="ECO:0000256" key="1">
    <source>
        <dbReference type="ARBA" id="ARBA00009409"/>
    </source>
</evidence>
<comment type="similarity">
    <text evidence="1">Belongs to the FPG family.</text>
</comment>
<reference evidence="15" key="1">
    <citation type="submission" date="2022-02" db="EMBL/GenBank/DDBJ databases">
        <title>Corynebacterium sp. from urogenital microbiome.</title>
        <authorList>
            <person name="Cappelli E.A."/>
            <person name="Ribeiro T.G."/>
            <person name="Peixe L."/>
        </authorList>
    </citation>
    <scope>NUCLEOTIDE SEQUENCE</scope>
    <source>
        <strain evidence="15">C8Ua_181</strain>
    </source>
</reference>
<evidence type="ECO:0000256" key="9">
    <source>
        <dbReference type="ARBA" id="ARBA00023204"/>
    </source>
</evidence>
<keyword evidence="6" id="KW-0378">Hydrolase</keyword>
<dbReference type="PROSITE" id="PS51066">
    <property type="entry name" value="ZF_FPG_2"/>
    <property type="match status" value="1"/>
</dbReference>
<keyword evidence="11" id="KW-0511">Multifunctional enzyme</keyword>
<dbReference type="RefSeq" id="WP_269946186.1">
    <property type="nucleotide sequence ID" value="NZ_JAKMUU010000002.1"/>
</dbReference>
<dbReference type="CDD" id="cd08971">
    <property type="entry name" value="AcNei2_N"/>
    <property type="match status" value="1"/>
</dbReference>
<keyword evidence="4" id="KW-0227">DNA damage</keyword>
<accession>A0A9X3MCW7</accession>
<evidence type="ECO:0000256" key="12">
    <source>
        <dbReference type="ARBA" id="ARBA00023295"/>
    </source>
</evidence>
<dbReference type="InterPro" id="IPR012319">
    <property type="entry name" value="FPG_cat"/>
</dbReference>
<dbReference type="SMART" id="SM01232">
    <property type="entry name" value="H2TH"/>
    <property type="match status" value="1"/>
</dbReference>
<name>A0A9X3MCW7_9CORY</name>
<dbReference type="SUPFAM" id="SSF57716">
    <property type="entry name" value="Glucocorticoid receptor-like (DNA-binding domain)"/>
    <property type="match status" value="1"/>
</dbReference>
<gene>
    <name evidence="15" type="ORF">L8V01_05775</name>
</gene>
<dbReference type="SUPFAM" id="SSF46946">
    <property type="entry name" value="S13-like H2TH domain"/>
    <property type="match status" value="1"/>
</dbReference>
<dbReference type="InterPro" id="IPR010979">
    <property type="entry name" value="Ribosomal_uS13-like_H2TH"/>
</dbReference>
<evidence type="ECO:0000256" key="6">
    <source>
        <dbReference type="ARBA" id="ARBA00022801"/>
    </source>
</evidence>
<proteinExistence type="inferred from homology"/>
<keyword evidence="8" id="KW-0238">DNA-binding</keyword>
<dbReference type="InterPro" id="IPR035937">
    <property type="entry name" value="FPG_N"/>
</dbReference>
<dbReference type="Gene3D" id="3.20.190.10">
    <property type="entry name" value="MutM-like, N-terminal"/>
    <property type="match status" value="1"/>
</dbReference>
<dbReference type="Pfam" id="PF06831">
    <property type="entry name" value="H2TH"/>
    <property type="match status" value="1"/>
</dbReference>
<sequence length="272" mass="30837">MPEGDSVLQLSNRLQFMAGREVTGCSVRVPRYVTVHLDGMVCERVWPYGKHLFMQFDQTIVHTHLKMEGTWAIHYVGDRWRKPGHTARIVLQLANSPRDIEIVGHQLGFVEIYPADHYHQRIAHLGPDILDPDWDREEALRRLNSRPQRAIGAALLDQKVVAGIGNEYRAEACFLAGVHPATPVAEVDTARILDISRRIMWANRTSPVRVTTGVRRAGETTYVFGRNRKRCRRCGTFITKGALGGVDLGGDEGELERIIWWCPHCQPRQAAF</sequence>
<evidence type="ECO:0000256" key="2">
    <source>
        <dbReference type="ARBA" id="ARBA00012720"/>
    </source>
</evidence>
<dbReference type="Gene3D" id="1.10.8.50">
    <property type="match status" value="1"/>
</dbReference>
<dbReference type="SUPFAM" id="SSF81624">
    <property type="entry name" value="N-terminal domain of MutM-like DNA repair proteins"/>
    <property type="match status" value="1"/>
</dbReference>
<dbReference type="Pfam" id="PF01149">
    <property type="entry name" value="Fapy_DNA_glyco"/>
    <property type="match status" value="1"/>
</dbReference>
<evidence type="ECO:0000256" key="8">
    <source>
        <dbReference type="ARBA" id="ARBA00023125"/>
    </source>
</evidence>
<keyword evidence="3" id="KW-0479">Metal-binding</keyword>
<keyword evidence="5 13" id="KW-0863">Zinc-finger</keyword>
<dbReference type="GO" id="GO:0003684">
    <property type="term" value="F:damaged DNA binding"/>
    <property type="evidence" value="ECO:0007669"/>
    <property type="project" value="InterPro"/>
</dbReference>
<evidence type="ECO:0000256" key="13">
    <source>
        <dbReference type="PROSITE-ProRule" id="PRU00391"/>
    </source>
</evidence>
<dbReference type="GO" id="GO:0140078">
    <property type="term" value="F:class I DNA-(apurinic or apyrimidinic site) endonuclease activity"/>
    <property type="evidence" value="ECO:0007669"/>
    <property type="project" value="UniProtKB-EC"/>
</dbReference>
<dbReference type="GO" id="GO:0008270">
    <property type="term" value="F:zinc ion binding"/>
    <property type="evidence" value="ECO:0007669"/>
    <property type="project" value="UniProtKB-KW"/>
</dbReference>
<dbReference type="InterPro" id="IPR015886">
    <property type="entry name" value="H2TH_FPG"/>
</dbReference>
<comment type="caution">
    <text evidence="15">The sequence shown here is derived from an EMBL/GenBank/DDBJ whole genome shotgun (WGS) entry which is preliminary data.</text>
</comment>
<evidence type="ECO:0000313" key="15">
    <source>
        <dbReference type="EMBL" id="MCZ9306988.1"/>
    </source>
</evidence>
<keyword evidence="9" id="KW-0234">DNA repair</keyword>
<dbReference type="AlphaFoldDB" id="A0A9X3MCW7"/>
<evidence type="ECO:0000313" key="16">
    <source>
        <dbReference type="Proteomes" id="UP001146430"/>
    </source>
</evidence>
<dbReference type="EMBL" id="JAKMUU010000002">
    <property type="protein sequence ID" value="MCZ9306988.1"/>
    <property type="molecule type" value="Genomic_DNA"/>
</dbReference>
<organism evidence="15 16">
    <name type="scientific">Corynebacterium curieae</name>
    <dbReference type="NCBI Taxonomy" id="2913500"/>
    <lineage>
        <taxon>Bacteria</taxon>
        <taxon>Bacillati</taxon>
        <taxon>Actinomycetota</taxon>
        <taxon>Actinomycetes</taxon>
        <taxon>Mycobacteriales</taxon>
        <taxon>Corynebacteriaceae</taxon>
        <taxon>Corynebacterium</taxon>
    </lineage>
</organism>
<evidence type="ECO:0000256" key="5">
    <source>
        <dbReference type="ARBA" id="ARBA00022771"/>
    </source>
</evidence>
<evidence type="ECO:0000256" key="10">
    <source>
        <dbReference type="ARBA" id="ARBA00023239"/>
    </source>
</evidence>